<dbReference type="STRING" id="79929.MTBMA_c17140"/>
<dbReference type="PaxDb" id="79929-MTBMA_c17140"/>
<protein>
    <submittedName>
        <fullName evidence="3">Predicted transcriptional regulator</fullName>
    </submittedName>
</protein>
<dbReference type="InterPro" id="IPR001387">
    <property type="entry name" value="Cro/C1-type_HTH"/>
</dbReference>
<dbReference type="SMART" id="SM00530">
    <property type="entry name" value="HTH_XRE"/>
    <property type="match status" value="1"/>
</dbReference>
<dbReference type="GeneID" id="9705425"/>
<keyword evidence="4" id="KW-1185">Reference proteome</keyword>
<dbReference type="AlphaFoldDB" id="D9PYI5"/>
<dbReference type="Proteomes" id="UP000000345">
    <property type="component" value="Chromosome"/>
</dbReference>
<dbReference type="HOGENOM" id="CLU_066192_44_1_2"/>
<dbReference type="KEGG" id="mmg:MTBMA_c17140"/>
<dbReference type="RefSeq" id="WP_013296493.1">
    <property type="nucleotide sequence ID" value="NC_014408.1"/>
</dbReference>
<evidence type="ECO:0000256" key="1">
    <source>
        <dbReference type="ARBA" id="ARBA00023125"/>
    </source>
</evidence>
<feature type="domain" description="HTH cro/C1-type" evidence="2">
    <location>
        <begin position="5"/>
        <end position="60"/>
    </location>
</feature>
<gene>
    <name evidence="3" type="ordered locus">MTBMA_c17140</name>
</gene>
<dbReference type="EMBL" id="CP001710">
    <property type="protein sequence ID" value="ADL59283.1"/>
    <property type="molecule type" value="Genomic_DNA"/>
</dbReference>
<name>D9PYI5_METTM</name>
<dbReference type="InterPro" id="IPR010982">
    <property type="entry name" value="Lambda_DNA-bd_dom_sf"/>
</dbReference>
<organism evidence="3 4">
    <name type="scientific">Methanothermobacter marburgensis (strain ATCC BAA-927 / DSM 2133 / JCM 14651 / NBRC 100331 / OCM 82 / Marburg)</name>
    <name type="common">Methanobacterium thermoautotrophicum</name>
    <dbReference type="NCBI Taxonomy" id="79929"/>
    <lineage>
        <taxon>Archaea</taxon>
        <taxon>Methanobacteriati</taxon>
        <taxon>Methanobacteriota</taxon>
        <taxon>Methanomada group</taxon>
        <taxon>Methanobacteria</taxon>
        <taxon>Methanobacteriales</taxon>
        <taxon>Methanobacteriaceae</taxon>
        <taxon>Methanothermobacter</taxon>
    </lineage>
</organism>
<evidence type="ECO:0000259" key="2">
    <source>
        <dbReference type="PROSITE" id="PS50943"/>
    </source>
</evidence>
<dbReference type="GeneID" id="77400483"/>
<dbReference type="Pfam" id="PF01381">
    <property type="entry name" value="HTH_3"/>
    <property type="match status" value="1"/>
</dbReference>
<evidence type="ECO:0000313" key="4">
    <source>
        <dbReference type="Proteomes" id="UP000000345"/>
    </source>
</evidence>
<dbReference type="GO" id="GO:0003677">
    <property type="term" value="F:DNA binding"/>
    <property type="evidence" value="ECO:0007669"/>
    <property type="project" value="UniProtKB-KW"/>
</dbReference>
<proteinExistence type="predicted"/>
<accession>D9PYI5</accession>
<dbReference type="CDD" id="cd00093">
    <property type="entry name" value="HTH_XRE"/>
    <property type="match status" value="1"/>
</dbReference>
<dbReference type="PANTHER" id="PTHR46558">
    <property type="entry name" value="TRACRIPTIONAL REGULATORY PROTEIN-RELATED-RELATED"/>
    <property type="match status" value="1"/>
</dbReference>
<evidence type="ECO:0000313" key="3">
    <source>
        <dbReference type="EMBL" id="ADL59283.1"/>
    </source>
</evidence>
<dbReference type="OrthoDB" id="67699at2157"/>
<sequence>MKTLIREYRNKLGLTQEELAEMVGVTRQTIITLERGRYNPSLILAHRITRALGGEHIEDIFLLDEDG</sequence>
<dbReference type="Gene3D" id="1.10.260.40">
    <property type="entry name" value="lambda repressor-like DNA-binding domains"/>
    <property type="match status" value="1"/>
</dbReference>
<keyword evidence="1" id="KW-0238">DNA-binding</keyword>
<reference key="1">
    <citation type="submission" date="2009-08" db="EMBL/GenBank/DDBJ databases">
        <title>The genome sequence of Methanothermobacter marburgensis.</title>
        <authorList>
            <person name="Kaster A."/>
            <person name="Seedorf H."/>
            <person name="Goenrich M."/>
            <person name="Wiezer A."/>
            <person name="Liesegang H."/>
            <person name="Thauer R."/>
            <person name="Gottschalk G."/>
        </authorList>
    </citation>
    <scope>NUCLEOTIDE SEQUENCE</scope>
    <source>
        <strain>Marburg</strain>
    </source>
</reference>
<reference evidence="3 4" key="2">
    <citation type="journal article" date="2010" name="J. Bacteriol.">
        <title>Complete genome sequence of Methanothermobacter marburgensis, a methanoarchaeon model organism.</title>
        <authorList>
            <person name="Liesegang H."/>
            <person name="Kaster A.K."/>
            <person name="Wiezer A."/>
            <person name="Goenrich M."/>
            <person name="Wollherr A."/>
            <person name="Seedorf H."/>
            <person name="Gottschalk G."/>
            <person name="Thauer R.K."/>
        </authorList>
    </citation>
    <scope>NUCLEOTIDE SEQUENCE [LARGE SCALE GENOMIC DNA]</scope>
    <source>
        <strain evidence="4">ATCC BAA-927 / DSM 2133 / JCM 14651 / NBRC 100331 / OCM 82 / Marburg</strain>
    </source>
</reference>
<dbReference type="SUPFAM" id="SSF47413">
    <property type="entry name" value="lambda repressor-like DNA-binding domains"/>
    <property type="match status" value="1"/>
</dbReference>
<dbReference type="PROSITE" id="PS50943">
    <property type="entry name" value="HTH_CROC1"/>
    <property type="match status" value="1"/>
</dbReference>
<dbReference type="PANTHER" id="PTHR46558:SF4">
    <property type="entry name" value="DNA-BIDING PHAGE PROTEIN"/>
    <property type="match status" value="1"/>
</dbReference>